<gene>
    <name evidence="3" type="ORF">LSAA_3885</name>
</gene>
<dbReference type="EMBL" id="HG994592">
    <property type="protein sequence ID" value="CAF2829471.1"/>
    <property type="molecule type" value="Genomic_DNA"/>
</dbReference>
<feature type="compositionally biased region" description="Polar residues" evidence="1">
    <location>
        <begin position="32"/>
        <end position="45"/>
    </location>
</feature>
<evidence type="ECO:0000256" key="2">
    <source>
        <dbReference type="SAM" id="SignalP"/>
    </source>
</evidence>
<dbReference type="Proteomes" id="UP000675881">
    <property type="component" value="Chromosome 13"/>
</dbReference>
<dbReference type="AlphaFoldDB" id="A0A7R8CIB9"/>
<feature type="signal peptide" evidence="2">
    <location>
        <begin position="1"/>
        <end position="28"/>
    </location>
</feature>
<name>A0A7R8CIB9_LEPSM</name>
<protein>
    <submittedName>
        <fullName evidence="3">(salmon louse) hypothetical protein</fullName>
    </submittedName>
</protein>
<keyword evidence="2" id="KW-0732">Signal</keyword>
<proteinExistence type="predicted"/>
<feature type="chain" id="PRO_5043960957" evidence="2">
    <location>
        <begin position="29"/>
        <end position="104"/>
    </location>
</feature>
<sequence length="104" mass="11864">MIPRRRDRARVQIALLILVPILKIDTFARHNPPSSLRLTDKTNQGKAKGPAGPPKWEHKSKLKIVENKSKNNVYRIEQSKYLNTALQSNVVEKENILTQNVKGL</sequence>
<organism evidence="3 4">
    <name type="scientific">Lepeophtheirus salmonis</name>
    <name type="common">Salmon louse</name>
    <name type="synonym">Caligus salmonis</name>
    <dbReference type="NCBI Taxonomy" id="72036"/>
    <lineage>
        <taxon>Eukaryota</taxon>
        <taxon>Metazoa</taxon>
        <taxon>Ecdysozoa</taxon>
        <taxon>Arthropoda</taxon>
        <taxon>Crustacea</taxon>
        <taxon>Multicrustacea</taxon>
        <taxon>Hexanauplia</taxon>
        <taxon>Copepoda</taxon>
        <taxon>Siphonostomatoida</taxon>
        <taxon>Caligidae</taxon>
        <taxon>Lepeophtheirus</taxon>
    </lineage>
</organism>
<evidence type="ECO:0000313" key="4">
    <source>
        <dbReference type="Proteomes" id="UP000675881"/>
    </source>
</evidence>
<evidence type="ECO:0000256" key="1">
    <source>
        <dbReference type="SAM" id="MobiDB-lite"/>
    </source>
</evidence>
<accession>A0A7R8CIB9</accession>
<keyword evidence="4" id="KW-1185">Reference proteome</keyword>
<evidence type="ECO:0000313" key="3">
    <source>
        <dbReference type="EMBL" id="CAF2829471.1"/>
    </source>
</evidence>
<reference evidence="3" key="1">
    <citation type="submission" date="2021-02" db="EMBL/GenBank/DDBJ databases">
        <authorList>
            <person name="Bekaert M."/>
        </authorList>
    </citation>
    <scope>NUCLEOTIDE SEQUENCE</scope>
    <source>
        <strain evidence="3">IoA-00</strain>
    </source>
</reference>
<feature type="region of interest" description="Disordered" evidence="1">
    <location>
        <begin position="29"/>
        <end position="58"/>
    </location>
</feature>